<accession>A0AAJ4Z8C6</accession>
<dbReference type="EMBL" id="UGSJ01000001">
    <property type="protein sequence ID" value="SUA88659.1"/>
    <property type="molecule type" value="Genomic_DNA"/>
</dbReference>
<reference evidence="2 3" key="1">
    <citation type="submission" date="2018-06" db="EMBL/GenBank/DDBJ databases">
        <authorList>
            <consortium name="Pathogen Informatics"/>
            <person name="Doyle S."/>
        </authorList>
    </citation>
    <scope>NUCLEOTIDE SEQUENCE [LARGE SCALE GENOMIC DNA]</scope>
    <source>
        <strain evidence="2 3">NCTC13159</strain>
    </source>
</reference>
<feature type="region of interest" description="Disordered" evidence="1">
    <location>
        <begin position="97"/>
        <end position="127"/>
    </location>
</feature>
<sequence length="411" mass="43881">MKIPAQSSISRLSHPYSGGWSTVPHRQAPAWAADCVGITRGASPASSNIQPYLDASANTRLIESHPYAGAWSTAPHQQAPAWTADCAGITRQASPVSSNIQPYLGPSASTQLTEGPGFHPDSGQIKLSQSVGAPSFEAEAPPAPGNGSVSAWEANCIRVSAAPSQAIIDMPIDLNRLSNSGLIEWLGFAPGSEQAKPERRTEQGASGNTQASSVRRRRAPPIPVDKVKTLCELGPEKIEKLGGLRGVAKKYNIAYTTVQKYILVDGTPGPLANDRLNPHEKVVVTNDLLREWETLSAAQIEDMGGLIGVAEKYNVKYGDVKEHVSATGGLSQVGMDRLYPDMRNPVTDAMVIAWSELNAAQIKDKGGIYGIAREYNVKVSTLRHLLSLTGLKKPGQTRLANALERQKANVA</sequence>
<evidence type="ECO:0000313" key="2">
    <source>
        <dbReference type="EMBL" id="SUA88659.1"/>
    </source>
</evidence>
<dbReference type="Proteomes" id="UP000254589">
    <property type="component" value="Unassembled WGS sequence"/>
</dbReference>
<evidence type="ECO:0000313" key="3">
    <source>
        <dbReference type="Proteomes" id="UP000254589"/>
    </source>
</evidence>
<protein>
    <submittedName>
        <fullName evidence="2">Uncharacterized protein</fullName>
    </submittedName>
</protein>
<dbReference type="RefSeq" id="WP_147284505.1">
    <property type="nucleotide sequence ID" value="NZ_CP010310.2"/>
</dbReference>
<evidence type="ECO:0000256" key="1">
    <source>
        <dbReference type="SAM" id="MobiDB-lite"/>
    </source>
</evidence>
<feature type="compositionally biased region" description="Polar residues" evidence="1">
    <location>
        <begin position="203"/>
        <end position="213"/>
    </location>
</feature>
<feature type="compositionally biased region" description="Polar residues" evidence="1">
    <location>
        <begin position="97"/>
        <end position="113"/>
    </location>
</feature>
<comment type="caution">
    <text evidence="2">The sequence shown here is derived from an EMBL/GenBank/DDBJ whole genome shotgun (WGS) entry which is preliminary data.</text>
</comment>
<name>A0AAJ4Z8C6_PANPU</name>
<gene>
    <name evidence="2" type="ORF">NCTC13159_00109</name>
</gene>
<proteinExistence type="predicted"/>
<organism evidence="2 3">
    <name type="scientific">Pandoraea pulmonicola</name>
    <dbReference type="NCBI Taxonomy" id="93221"/>
    <lineage>
        <taxon>Bacteria</taxon>
        <taxon>Pseudomonadati</taxon>
        <taxon>Pseudomonadota</taxon>
        <taxon>Betaproteobacteria</taxon>
        <taxon>Burkholderiales</taxon>
        <taxon>Burkholderiaceae</taxon>
        <taxon>Pandoraea</taxon>
    </lineage>
</organism>
<feature type="region of interest" description="Disordered" evidence="1">
    <location>
        <begin position="191"/>
        <end position="219"/>
    </location>
</feature>
<dbReference type="AlphaFoldDB" id="A0AAJ4Z8C6"/>